<gene>
    <name evidence="2" type="ORF">HFQ13_13680</name>
</gene>
<comment type="caution">
    <text evidence="2">The sequence shown here is derived from an EMBL/GenBank/DDBJ whole genome shotgun (WGS) entry which is preliminary data.</text>
</comment>
<evidence type="ECO:0000313" key="3">
    <source>
        <dbReference type="Proteomes" id="UP001197378"/>
    </source>
</evidence>
<accession>A0AAE2YS90</accession>
<organism evidence="2 3">
    <name type="scientific">Igneacidithiobacillus copahuensis</name>
    <dbReference type="NCBI Taxonomy" id="2724909"/>
    <lineage>
        <taxon>Bacteria</taxon>
        <taxon>Pseudomonadati</taxon>
        <taxon>Pseudomonadota</taxon>
        <taxon>Acidithiobacillia</taxon>
        <taxon>Acidithiobacillales</taxon>
        <taxon>Acidithiobacillaceae</taxon>
        <taxon>Igneacidithiobacillus</taxon>
    </lineage>
</organism>
<keyword evidence="1" id="KW-1133">Transmembrane helix</keyword>
<dbReference type="EMBL" id="JAAXYO010000188">
    <property type="protein sequence ID" value="MBU2789237.1"/>
    <property type="molecule type" value="Genomic_DNA"/>
</dbReference>
<proteinExistence type="predicted"/>
<reference evidence="2" key="1">
    <citation type="journal article" date="2021" name="ISME J.">
        <title>Genomic evolution of the class Acidithiobacillia: deep-branching Proteobacteria living in extreme acidic conditions.</title>
        <authorList>
            <person name="Moya-Beltran A."/>
            <person name="Beard S."/>
            <person name="Rojas-Villalobos C."/>
            <person name="Issotta F."/>
            <person name="Gallardo Y."/>
            <person name="Ulloa R."/>
            <person name="Giaveno A."/>
            <person name="Degli Esposti M."/>
            <person name="Johnson D.B."/>
            <person name="Quatrini R."/>
        </authorList>
    </citation>
    <scope>NUCLEOTIDE SEQUENCE</scope>
    <source>
        <strain evidence="2">VAN18-1</strain>
    </source>
</reference>
<dbReference type="Proteomes" id="UP001197378">
    <property type="component" value="Unassembled WGS sequence"/>
</dbReference>
<dbReference type="RefSeq" id="WP_215870795.1">
    <property type="nucleotide sequence ID" value="NZ_JAAXYO010000188.1"/>
</dbReference>
<evidence type="ECO:0000256" key="1">
    <source>
        <dbReference type="SAM" id="Phobius"/>
    </source>
</evidence>
<name>A0AAE2YS90_9PROT</name>
<feature type="transmembrane region" description="Helical" evidence="1">
    <location>
        <begin position="21"/>
        <end position="42"/>
    </location>
</feature>
<keyword evidence="1" id="KW-0812">Transmembrane</keyword>
<keyword evidence="1" id="KW-0472">Membrane</keyword>
<sequence length="77" mass="8218">MKPEARSSTAICKTQRGQSMIEYLVVLLAAVVILLAPIPSIVPGKLPDNASVLTQLSAALRGFYSDYSWAASQPVVN</sequence>
<keyword evidence="3" id="KW-1185">Reference proteome</keyword>
<protein>
    <submittedName>
        <fullName evidence="2">Uncharacterized protein</fullName>
    </submittedName>
</protein>
<dbReference type="AlphaFoldDB" id="A0AAE2YS90"/>
<evidence type="ECO:0000313" key="2">
    <source>
        <dbReference type="EMBL" id="MBU2789237.1"/>
    </source>
</evidence>